<gene>
    <name evidence="4" type="ORF">Vbra_11750</name>
</gene>
<dbReference type="GO" id="GO:0097361">
    <property type="term" value="C:cytosolic [4Fe-4S] assembly targeting complex"/>
    <property type="evidence" value="ECO:0007669"/>
    <property type="project" value="UniProtKB-UniRule"/>
</dbReference>
<keyword evidence="1" id="KW-0227">DNA damage</keyword>
<evidence type="ECO:0000256" key="2">
    <source>
        <dbReference type="SAM" id="MobiDB-lite"/>
    </source>
</evidence>
<comment type="subcellular location">
    <subcellularLocation>
        <location evidence="1">Nucleus</location>
    </subcellularLocation>
</comment>
<dbReference type="GO" id="GO:0005634">
    <property type="term" value="C:nucleus"/>
    <property type="evidence" value="ECO:0007669"/>
    <property type="project" value="UniProtKB-SubCell"/>
</dbReference>
<feature type="compositionally biased region" description="Acidic residues" evidence="2">
    <location>
        <begin position="595"/>
        <end position="607"/>
    </location>
</feature>
<reference evidence="4 5" key="1">
    <citation type="submission" date="2014-11" db="EMBL/GenBank/DDBJ databases">
        <authorList>
            <person name="Zhu J."/>
            <person name="Qi W."/>
            <person name="Song R."/>
        </authorList>
    </citation>
    <scope>NUCLEOTIDE SEQUENCE [LARGE SCALE GENOMIC DNA]</scope>
</reference>
<feature type="compositionally biased region" description="Low complexity" evidence="2">
    <location>
        <begin position="1175"/>
        <end position="1184"/>
    </location>
</feature>
<sequence length="1361" mass="148527">MTEEGVIGLSATPMAFESAVSSYIDPDLPAANHLEAINGIVLAVGGGSKSLLDLVLVLQEGLTSSIAQERRRSALLIGEVLTKCPRLRVNWKHLDTVVSFFSERLEDWYSVEGALVTFRAILRSYRGVLIDDDRDKGQEVVKNIAQAVFSKVHGPSFAQSIRKILIEVLTLLLTEYEEEMRSFEFKLGNEVCSQIEDEKDPRNLVLTFPLLRLLLTKYEDLIGAETALVISDVTTLYFPISFTPPPNDPNQITEEMLKRELKLTLACHPRLAKEVIPFFIDSLRADSEQTCDTRNETIEALVFCCEQYGSEATRTHLPALFDFLKFEIIDNECSYRNKLIGLWRDVLRVATSGLPAGMTPPWFEELLTPSLKKVWAVMTKSGGDEQENKGKEPTPSQIKVCEELLLAAAASSPVAFFHVLTFTFDEAVQRVTVMLQQQQNKADEPTEDATTSCGRCTVDWSSIRLLLDYLSKTLGSGEALHVDAARGSSQWTYSRRLPLEGLRLQCELLRVLEREDEGSKGAVTYLQRDVKETPGGSEGDHDTIGFLVWRLIGQLAAISSTPDRHVATVVRAMLRILPLPAPPSSDAPGVCAEGGDQDSGDQEGGEDEDALFATKVAIDESCIGRLKDHMRTFVRLSSTAFLFDHDQQSAADDHFLITILTAMEGIRCSHQEVYRSLVVPVLSCLYKGFQHIYKAAAATGVTANGQAARNGGEETVVEGDEETAIKALRIGLALSKELLSSPSSGGTDDLLLASFRFFLREWVASMMQESPAAPPSAIEVLTLGQQTLTEALQRSGGSPLADGVAKQLGPSWFQQILTLPSFRPTIAKQSVSGSLSPEAERLLMSTGRLLQALVEAFETRSSPDRQAEIMSAVLELLFKPPDASSQASLHRMVLLKVVPHLFPPSLKAVPEGTAAGGMMTPLVQLCLAICFEEEGQPDEEIPNGALSTAEAQYLAELSTKDVKTDALRTIGAAVRCSSEERLTPLLERIDRELKETVHQENEEHRRHDEACHHTLERLHSGVRCYGQVTKALWIRQAAPAASPQSRKSAMRFLDGLTSLLDSSSRADPYAALAAPIAFNILCPLPLESGSDSASEVSGYVLQKVCHKAMAKLHAFLLPPQLHLAGVACVAAMLARLPIQTVVNDFPDALRLTVLNGMDLATRRVPLFPPTGSPDATPTSTGISPGPSPPAAPSDDAVDAPHSIRLAKTVSSSAKERRGEGEPPSEESQLVSEVTEGLSVRVVLLLLACLKLEQQTRPAAVRVPGPPAVDGERKGSSPVDFVNEELGSLVDGLLWVAVRGPQAGARLLAVEGLMLISQKPYLQIRKYETKVLRDLSKVLDDCRRPVRRAAAVCRSKWSCLDT</sequence>
<dbReference type="PANTHER" id="PTHR12891">
    <property type="entry name" value="DNA REPAIR/TRANSCRIPTION PROTEIN MET18/MMS19"/>
    <property type="match status" value="1"/>
</dbReference>
<dbReference type="InParanoid" id="A0A0G4EFN6"/>
<dbReference type="InterPro" id="IPR016024">
    <property type="entry name" value="ARM-type_fold"/>
</dbReference>
<comment type="function">
    <text evidence="1">Key component of the cytosolic iron-sulfur protein assembly (CIA) complex, a multiprotein complex that mediates the incorporation of iron-sulfur cluster into apoproteins specifically involved in DNA metabolism and genomic integrity. In the CIA complex, MMS19 acts as an adapter between early-acting CIA components and a subset of cellular target iron-sulfur proteins.</text>
</comment>
<evidence type="ECO:0000259" key="3">
    <source>
        <dbReference type="Pfam" id="PF14500"/>
    </source>
</evidence>
<evidence type="ECO:0000313" key="4">
    <source>
        <dbReference type="EMBL" id="CEL95283.1"/>
    </source>
</evidence>
<dbReference type="Pfam" id="PF14500">
    <property type="entry name" value="MMS19_N"/>
    <property type="match status" value="1"/>
</dbReference>
<feature type="region of interest" description="Disordered" evidence="2">
    <location>
        <begin position="584"/>
        <end position="607"/>
    </location>
</feature>
<protein>
    <recommendedName>
        <fullName evidence="1">MMS19 nucleotide excision repair protein</fullName>
    </recommendedName>
</protein>
<keyword evidence="1" id="KW-0539">Nucleus</keyword>
<accession>A0A0G4EFN6</accession>
<feature type="domain" description="MMS19 N-terminal" evidence="3">
    <location>
        <begin position="58"/>
        <end position="329"/>
    </location>
</feature>
<dbReference type="GO" id="GO:0016226">
    <property type="term" value="P:iron-sulfur cluster assembly"/>
    <property type="evidence" value="ECO:0007669"/>
    <property type="project" value="UniProtKB-UniRule"/>
</dbReference>
<keyword evidence="1" id="KW-0234">DNA repair</keyword>
<name>A0A0G4EFN6_VITBC</name>
<dbReference type="InterPro" id="IPR039920">
    <property type="entry name" value="MMS19"/>
</dbReference>
<comment type="similarity">
    <text evidence="1">Belongs to the MET18/MMS19 family.</text>
</comment>
<organism evidence="4 5">
    <name type="scientific">Vitrella brassicaformis (strain CCMP3155)</name>
    <dbReference type="NCBI Taxonomy" id="1169540"/>
    <lineage>
        <taxon>Eukaryota</taxon>
        <taxon>Sar</taxon>
        <taxon>Alveolata</taxon>
        <taxon>Colpodellida</taxon>
        <taxon>Vitrellaceae</taxon>
        <taxon>Vitrella</taxon>
    </lineage>
</organism>
<evidence type="ECO:0000313" key="5">
    <source>
        <dbReference type="Proteomes" id="UP000041254"/>
    </source>
</evidence>
<evidence type="ECO:0000256" key="1">
    <source>
        <dbReference type="RuleBase" id="RU367072"/>
    </source>
</evidence>
<dbReference type="OrthoDB" id="342900at2759"/>
<dbReference type="GO" id="GO:0006281">
    <property type="term" value="P:DNA repair"/>
    <property type="evidence" value="ECO:0007669"/>
    <property type="project" value="UniProtKB-UniRule"/>
</dbReference>
<dbReference type="STRING" id="1169540.A0A0G4EFN6"/>
<dbReference type="InterPro" id="IPR029240">
    <property type="entry name" value="MMS19_N"/>
</dbReference>
<dbReference type="GO" id="GO:0051604">
    <property type="term" value="P:protein maturation"/>
    <property type="evidence" value="ECO:0007669"/>
    <property type="project" value="UniProtKB-UniRule"/>
</dbReference>
<dbReference type="VEuPathDB" id="CryptoDB:Vbra_11750"/>
<proteinExistence type="inferred from homology"/>
<dbReference type="SUPFAM" id="SSF48371">
    <property type="entry name" value="ARM repeat"/>
    <property type="match status" value="1"/>
</dbReference>
<dbReference type="Proteomes" id="UP000041254">
    <property type="component" value="Unassembled WGS sequence"/>
</dbReference>
<feature type="region of interest" description="Disordered" evidence="2">
    <location>
        <begin position="1165"/>
        <end position="1231"/>
    </location>
</feature>
<dbReference type="PANTHER" id="PTHR12891:SF0">
    <property type="entry name" value="MMS19 NUCLEOTIDE EXCISION REPAIR PROTEIN HOMOLOG"/>
    <property type="match status" value="1"/>
</dbReference>
<keyword evidence="5" id="KW-1185">Reference proteome</keyword>
<dbReference type="EMBL" id="CDMY01000227">
    <property type="protein sequence ID" value="CEL95283.1"/>
    <property type="molecule type" value="Genomic_DNA"/>
</dbReference>